<dbReference type="InterPro" id="IPR009959">
    <property type="entry name" value="Cyclase_SnoaL-like"/>
</dbReference>
<organism evidence="2 3">
    <name type="scientific">Elstera cyanobacteriorum</name>
    <dbReference type="NCBI Taxonomy" id="2022747"/>
    <lineage>
        <taxon>Bacteria</taxon>
        <taxon>Pseudomonadati</taxon>
        <taxon>Pseudomonadota</taxon>
        <taxon>Alphaproteobacteria</taxon>
        <taxon>Rhodospirillales</taxon>
        <taxon>Rhodospirillaceae</taxon>
        <taxon>Elstera</taxon>
    </lineage>
</organism>
<dbReference type="SUPFAM" id="SSF54427">
    <property type="entry name" value="NTF2-like"/>
    <property type="match status" value="2"/>
</dbReference>
<gene>
    <name evidence="2" type="ORF">CHR90_01000</name>
</gene>
<keyword evidence="3" id="KW-1185">Reference proteome</keyword>
<sequence>MTQPNDLMQGFDPAFRDPAHYILDITQRIWEGRGLPLIRDWYARDCPVRTPLSETRDVDTVITGTAATLAAFPDRELLAEDIILASRSPGFYSSHRIFSPMTHMGAGSFGPPTGRSLRVRTIADCLCRDNRIVEEWLVRDQGAIARQIGLDLPTLALSLLRPGPDGGAPGPDALIARWTEPGEPIQVGDVSLLAVLLEALVRLWQDGDFQQIVRLYDRAASVYAPGGEEWVGYRAIEVGWLSWLAALPLGRFRLHHLICRTDSGQPLRAALRWSYHAAHRGSGRFGSASQRPIVLLGLTHWEVIDGRVRRDWTLIDELSVYAQILAPHSAG</sequence>
<dbReference type="RefSeq" id="WP_094406819.1">
    <property type="nucleotide sequence ID" value="NZ_BMJZ01000014.1"/>
</dbReference>
<comment type="caution">
    <text evidence="2">The sequence shown here is derived from an EMBL/GenBank/DDBJ whole genome shotgun (WGS) entry which is preliminary data.</text>
</comment>
<dbReference type="Pfam" id="PF12680">
    <property type="entry name" value="SnoaL_2"/>
    <property type="match status" value="1"/>
</dbReference>
<proteinExistence type="predicted"/>
<evidence type="ECO:0000259" key="1">
    <source>
        <dbReference type="Pfam" id="PF12680"/>
    </source>
</evidence>
<dbReference type="InterPro" id="IPR032710">
    <property type="entry name" value="NTF2-like_dom_sf"/>
</dbReference>
<dbReference type="GO" id="GO:0030638">
    <property type="term" value="P:polyketide metabolic process"/>
    <property type="evidence" value="ECO:0007669"/>
    <property type="project" value="InterPro"/>
</dbReference>
<accession>A0A255XYC9</accession>
<dbReference type="EMBL" id="NOXS01000019">
    <property type="protein sequence ID" value="OYQ21901.1"/>
    <property type="molecule type" value="Genomic_DNA"/>
</dbReference>
<reference evidence="2 3" key="1">
    <citation type="submission" date="2017-07" db="EMBL/GenBank/DDBJ databases">
        <title>Elstera cyanobacteriorum sp. nov., a novel bacterium isolated from cyanobacterial aggregates in a eutrophic lake.</title>
        <authorList>
            <person name="Cai H."/>
        </authorList>
    </citation>
    <scope>NUCLEOTIDE SEQUENCE [LARGE SCALE GENOMIC DNA]</scope>
    <source>
        <strain evidence="2 3">TH019</strain>
    </source>
</reference>
<dbReference type="Gene3D" id="3.10.450.50">
    <property type="match status" value="2"/>
</dbReference>
<evidence type="ECO:0000313" key="3">
    <source>
        <dbReference type="Proteomes" id="UP000216361"/>
    </source>
</evidence>
<feature type="domain" description="SnoaL-like" evidence="1">
    <location>
        <begin position="198"/>
        <end position="310"/>
    </location>
</feature>
<evidence type="ECO:0000313" key="2">
    <source>
        <dbReference type="EMBL" id="OYQ21901.1"/>
    </source>
</evidence>
<dbReference type="Proteomes" id="UP000216361">
    <property type="component" value="Unassembled WGS sequence"/>
</dbReference>
<dbReference type="AlphaFoldDB" id="A0A255XYC9"/>
<protein>
    <recommendedName>
        <fullName evidence="1">SnoaL-like domain-containing protein</fullName>
    </recommendedName>
</protein>
<dbReference type="InterPro" id="IPR037401">
    <property type="entry name" value="SnoaL-like"/>
</dbReference>
<name>A0A255XYC9_9PROT</name>
<dbReference type="OrthoDB" id="2769928at2"/>
<dbReference type="Pfam" id="PF07366">
    <property type="entry name" value="SnoaL"/>
    <property type="match status" value="1"/>
</dbReference>